<keyword evidence="1" id="KW-0732">Signal</keyword>
<feature type="signal peptide" evidence="1">
    <location>
        <begin position="1"/>
        <end position="17"/>
    </location>
</feature>
<feature type="chain" id="PRO_5013063013" evidence="1">
    <location>
        <begin position="18"/>
        <end position="173"/>
    </location>
</feature>
<dbReference type="Proteomes" id="UP000183832">
    <property type="component" value="Unassembled WGS sequence"/>
</dbReference>
<accession>A0A1J1IA01</accession>
<evidence type="ECO:0000313" key="3">
    <source>
        <dbReference type="Proteomes" id="UP000183832"/>
    </source>
</evidence>
<sequence>MIMMMMTTLFTFGNFTCLNFSVLSYLDLKMKTNAVNLKSLTSCECEYGFESKLQCAEYVLNEWSSSLSLRRQRKVAGKGVKICPETSSKLPKKMKKHSKFRFSGKAESIVFNGIKSINIFESAEHFCGHRNITKQQHQQVFISFSLEHKELVNICQQIVDTRQKPSSSDEGNF</sequence>
<reference evidence="2 3" key="1">
    <citation type="submission" date="2015-04" db="EMBL/GenBank/DDBJ databases">
        <authorList>
            <person name="Syromyatnikov M.Y."/>
            <person name="Popov V.N."/>
        </authorList>
    </citation>
    <scope>NUCLEOTIDE SEQUENCE [LARGE SCALE GENOMIC DNA]</scope>
</reference>
<proteinExistence type="predicted"/>
<name>A0A1J1IA01_9DIPT</name>
<organism evidence="2 3">
    <name type="scientific">Clunio marinus</name>
    <dbReference type="NCBI Taxonomy" id="568069"/>
    <lineage>
        <taxon>Eukaryota</taxon>
        <taxon>Metazoa</taxon>
        <taxon>Ecdysozoa</taxon>
        <taxon>Arthropoda</taxon>
        <taxon>Hexapoda</taxon>
        <taxon>Insecta</taxon>
        <taxon>Pterygota</taxon>
        <taxon>Neoptera</taxon>
        <taxon>Endopterygota</taxon>
        <taxon>Diptera</taxon>
        <taxon>Nematocera</taxon>
        <taxon>Chironomoidea</taxon>
        <taxon>Chironomidae</taxon>
        <taxon>Clunio</taxon>
    </lineage>
</organism>
<gene>
    <name evidence="2" type="ORF">CLUMA_CG009248</name>
</gene>
<protein>
    <submittedName>
        <fullName evidence="2">CLUMA_CG009248, isoform A</fullName>
    </submittedName>
</protein>
<evidence type="ECO:0000256" key="1">
    <source>
        <dbReference type="SAM" id="SignalP"/>
    </source>
</evidence>
<dbReference type="AlphaFoldDB" id="A0A1J1IA01"/>
<keyword evidence="3" id="KW-1185">Reference proteome</keyword>
<dbReference type="EMBL" id="CVRI01000043">
    <property type="protein sequence ID" value="CRK95790.1"/>
    <property type="molecule type" value="Genomic_DNA"/>
</dbReference>
<evidence type="ECO:0000313" key="2">
    <source>
        <dbReference type="EMBL" id="CRK95790.1"/>
    </source>
</evidence>
<dbReference type="OrthoDB" id="6413868at2759"/>